<sequence length="115" mass="12590">MVIKKEDRVNLQRPNLRGGEGTLLMGNALLEADLPSSFKLVAEFTIDPGCSIGKHDHTGNTELYFITDGEFTVYDNDEKVIMRTGDMMFTGNGGTHSIKNEGTKPCKVLGVIVND</sequence>
<reference evidence="3" key="1">
    <citation type="submission" date="2019-08" db="EMBL/GenBank/DDBJ databases">
        <authorList>
            <person name="Kucharzyk K."/>
            <person name="Murdoch R.W."/>
            <person name="Higgins S."/>
            <person name="Loffler F."/>
        </authorList>
    </citation>
    <scope>NUCLEOTIDE SEQUENCE</scope>
</reference>
<dbReference type="Pfam" id="PF07883">
    <property type="entry name" value="Cupin_2"/>
    <property type="match status" value="1"/>
</dbReference>
<protein>
    <submittedName>
        <fullName evidence="3">Oxalate-binding protein</fullName>
    </submittedName>
</protein>
<evidence type="ECO:0000256" key="1">
    <source>
        <dbReference type="ARBA" id="ARBA00022723"/>
    </source>
</evidence>
<evidence type="ECO:0000313" key="3">
    <source>
        <dbReference type="EMBL" id="MPM64622.1"/>
    </source>
</evidence>
<dbReference type="InterPro" id="IPR014710">
    <property type="entry name" value="RmlC-like_jellyroll"/>
</dbReference>
<accession>A0A645BH76</accession>
<comment type="caution">
    <text evidence="3">The sequence shown here is derived from an EMBL/GenBank/DDBJ whole genome shotgun (WGS) entry which is preliminary data.</text>
</comment>
<dbReference type="AlphaFoldDB" id="A0A645BH76"/>
<dbReference type="Gene3D" id="2.60.120.10">
    <property type="entry name" value="Jelly Rolls"/>
    <property type="match status" value="1"/>
</dbReference>
<name>A0A645BH76_9ZZZZ</name>
<dbReference type="InterPro" id="IPR011051">
    <property type="entry name" value="RmlC_Cupin_sf"/>
</dbReference>
<evidence type="ECO:0000259" key="2">
    <source>
        <dbReference type="Pfam" id="PF07883"/>
    </source>
</evidence>
<dbReference type="PANTHER" id="PTHR35848:SF6">
    <property type="entry name" value="CUPIN TYPE-2 DOMAIN-CONTAINING PROTEIN"/>
    <property type="match status" value="1"/>
</dbReference>
<dbReference type="SUPFAM" id="SSF51182">
    <property type="entry name" value="RmlC-like cupins"/>
    <property type="match status" value="1"/>
</dbReference>
<feature type="domain" description="Cupin type-2" evidence="2">
    <location>
        <begin position="43"/>
        <end position="111"/>
    </location>
</feature>
<dbReference type="EMBL" id="VSSQ01020058">
    <property type="protein sequence ID" value="MPM64622.1"/>
    <property type="molecule type" value="Genomic_DNA"/>
</dbReference>
<gene>
    <name evidence="3" type="ORF">SDC9_111509</name>
</gene>
<dbReference type="GO" id="GO:0046872">
    <property type="term" value="F:metal ion binding"/>
    <property type="evidence" value="ECO:0007669"/>
    <property type="project" value="UniProtKB-KW"/>
</dbReference>
<organism evidence="3">
    <name type="scientific">bioreactor metagenome</name>
    <dbReference type="NCBI Taxonomy" id="1076179"/>
    <lineage>
        <taxon>unclassified sequences</taxon>
        <taxon>metagenomes</taxon>
        <taxon>ecological metagenomes</taxon>
    </lineage>
</organism>
<dbReference type="InterPro" id="IPR013096">
    <property type="entry name" value="Cupin_2"/>
</dbReference>
<keyword evidence="1" id="KW-0479">Metal-binding</keyword>
<proteinExistence type="predicted"/>
<dbReference type="PANTHER" id="PTHR35848">
    <property type="entry name" value="OXALATE-BINDING PROTEIN"/>
    <property type="match status" value="1"/>
</dbReference>
<dbReference type="InterPro" id="IPR051610">
    <property type="entry name" value="GPI/OXD"/>
</dbReference>